<dbReference type="AlphaFoldDB" id="A0A178BS55"/>
<evidence type="ECO:0000256" key="2">
    <source>
        <dbReference type="ARBA" id="ARBA00022827"/>
    </source>
</evidence>
<dbReference type="EMBL" id="LVCJ01000159">
    <property type="protein sequence ID" value="OAL20468.1"/>
    <property type="molecule type" value="Genomic_DNA"/>
</dbReference>
<evidence type="ECO:0000256" key="3">
    <source>
        <dbReference type="ARBA" id="ARBA00022857"/>
    </source>
</evidence>
<keyword evidence="3" id="KW-0521">NADP</keyword>
<dbReference type="GO" id="GO:0050661">
    <property type="term" value="F:NADP binding"/>
    <property type="evidence" value="ECO:0007669"/>
    <property type="project" value="InterPro"/>
</dbReference>
<dbReference type="InterPro" id="IPR036188">
    <property type="entry name" value="FAD/NAD-bd_sf"/>
</dbReference>
<sequence>MAIKADYDALVVGAGFGGIYQCYSLRKLGLTVKVIDAAGGVGGTWYWNRYPGAMSDTESYLYRFTWDKEDLQTYPWSHHYVKQPEVLRYLQHVVKRHDLEQYMQFHTELVAANWDESSSTWICDVKTADGFRSTIRVRYLVTALGLLSKQNFPDIRGLETFHGDLVHTGSWNPDLEVTGKRVAVIGSGSTGVQVVTEIASKVKELVSFQRNPQYSVPSGDGPVTVEYRDQINANYDAIIEKNKASVCGFGLDEATKGFDEFTPDQQQQIFENLWQRGNGFRFMFGGFADLTVNRRANEAACEFIKGKIRQTVKDPEKAKLLLPRQPYARRPLCDGGYYQQFNRDNVHVVDLQASPIQEITPTGIRTADGRDFAFDVIVFATGFEAVDGNYLRLSITGRDGLSLQDQWRNSGPRAYMGVSVAGFPNLFLVTGPQGAFSNIPVLIETHVEFITRVIAEAERRRVPQVEASQEAQDRWVAVCEHLAEGSIFREAQSWIFGSNVPGKVTSTRFFFGGLGNYRKALDEVIQGGFEGYPALQTAG</sequence>
<keyword evidence="1" id="KW-0285">Flavoprotein</keyword>
<keyword evidence="2" id="KW-0274">FAD</keyword>
<dbReference type="InterPro" id="IPR020946">
    <property type="entry name" value="Flavin_mOase-like"/>
</dbReference>
<evidence type="ECO:0000256" key="1">
    <source>
        <dbReference type="ARBA" id="ARBA00022630"/>
    </source>
</evidence>
<comment type="caution">
    <text evidence="5">The sequence shown here is derived from an EMBL/GenBank/DDBJ whole genome shotgun (WGS) entry which is preliminary data.</text>
</comment>
<gene>
    <name evidence="5" type="ORF">AYO20_11488</name>
</gene>
<dbReference type="PANTHER" id="PTHR43098">
    <property type="entry name" value="L-ORNITHINE N(5)-MONOOXYGENASE-RELATED"/>
    <property type="match status" value="1"/>
</dbReference>
<keyword evidence="4" id="KW-0560">Oxidoreductase</keyword>
<dbReference type="GeneID" id="34594868"/>
<evidence type="ECO:0000256" key="4">
    <source>
        <dbReference type="ARBA" id="ARBA00023002"/>
    </source>
</evidence>
<dbReference type="SUPFAM" id="SSF51905">
    <property type="entry name" value="FAD/NAD(P)-binding domain"/>
    <property type="match status" value="1"/>
</dbReference>
<dbReference type="Pfam" id="PF00743">
    <property type="entry name" value="FMO-like"/>
    <property type="match status" value="1"/>
</dbReference>
<organism evidence="5 6">
    <name type="scientific">Fonsecaea nubica</name>
    <dbReference type="NCBI Taxonomy" id="856822"/>
    <lineage>
        <taxon>Eukaryota</taxon>
        <taxon>Fungi</taxon>
        <taxon>Dikarya</taxon>
        <taxon>Ascomycota</taxon>
        <taxon>Pezizomycotina</taxon>
        <taxon>Eurotiomycetes</taxon>
        <taxon>Chaetothyriomycetidae</taxon>
        <taxon>Chaetothyriales</taxon>
        <taxon>Herpotrichiellaceae</taxon>
        <taxon>Fonsecaea</taxon>
    </lineage>
</organism>
<dbReference type="GO" id="GO:0004499">
    <property type="term" value="F:N,N-dimethylaniline monooxygenase activity"/>
    <property type="evidence" value="ECO:0007669"/>
    <property type="project" value="InterPro"/>
</dbReference>
<evidence type="ECO:0000313" key="5">
    <source>
        <dbReference type="EMBL" id="OAL20468.1"/>
    </source>
</evidence>
<evidence type="ECO:0000313" key="6">
    <source>
        <dbReference type="Proteomes" id="UP000185904"/>
    </source>
</evidence>
<dbReference type="OrthoDB" id="66881at2759"/>
<dbReference type="RefSeq" id="XP_022494281.1">
    <property type="nucleotide sequence ID" value="XM_022649736.1"/>
</dbReference>
<dbReference type="PANTHER" id="PTHR43098:SF5">
    <property type="entry name" value="DUAL-FUNCTIONAL MONOOXYGENASE_METHYLTRANSFERASE PSOF"/>
    <property type="match status" value="1"/>
</dbReference>
<name>A0A178BS55_9EURO</name>
<protein>
    <recommendedName>
        <fullName evidence="7">Cyclohexanone monooxygenase</fullName>
    </recommendedName>
</protein>
<proteinExistence type="predicted"/>
<dbReference type="InterPro" id="IPR050775">
    <property type="entry name" value="FAD-binding_Monooxygenases"/>
</dbReference>
<evidence type="ECO:0008006" key="7">
    <source>
        <dbReference type="Google" id="ProtNLM"/>
    </source>
</evidence>
<dbReference type="Gene3D" id="3.50.50.60">
    <property type="entry name" value="FAD/NAD(P)-binding domain"/>
    <property type="match status" value="2"/>
</dbReference>
<keyword evidence="6" id="KW-1185">Reference proteome</keyword>
<accession>A0A178BS55</accession>
<dbReference type="Proteomes" id="UP000185904">
    <property type="component" value="Unassembled WGS sequence"/>
</dbReference>
<reference evidence="5 6" key="1">
    <citation type="submission" date="2016-03" db="EMBL/GenBank/DDBJ databases">
        <title>The draft genome sequence of Fonsecaea nubica causative agent of cutaneous subcutaneous infection in human host.</title>
        <authorList>
            <person name="Costa F."/>
            <person name="Sybren D.H."/>
            <person name="Raittz R.T."/>
            <person name="Weiss V.A."/>
            <person name="Leao A.C."/>
            <person name="Gomes R."/>
            <person name="De Souza E.M."/>
            <person name="Pedrosa F.O."/>
            <person name="Steffens M.B."/>
            <person name="Bombassaro A."/>
            <person name="Tadra-Sfeir M.Z."/>
            <person name="Moreno L.F."/>
            <person name="Najafzadeh M.J."/>
            <person name="Felipe M.S."/>
            <person name="Teixeira M."/>
            <person name="Sun J."/>
            <person name="Xi L."/>
            <person name="Castro M.A."/>
            <person name="Vicente V.A."/>
        </authorList>
    </citation>
    <scope>NUCLEOTIDE SEQUENCE [LARGE SCALE GENOMIC DNA]</scope>
    <source>
        <strain evidence="5 6">CBS 269.64</strain>
    </source>
</reference>
<dbReference type="GO" id="GO:0050660">
    <property type="term" value="F:flavin adenine dinucleotide binding"/>
    <property type="evidence" value="ECO:0007669"/>
    <property type="project" value="InterPro"/>
</dbReference>